<reference evidence="2" key="1">
    <citation type="submission" date="2021-03" db="EMBL/GenBank/DDBJ databases">
        <title>Complete Genome of Pseudoalteromonas xiamenensis STKMTI.2, a new potential marine bacterium producing anti-Vibrio compounds.</title>
        <authorList>
            <person name="Handayani D.P."/>
            <person name="Isnansetyo A."/>
            <person name="Istiqomah I."/>
            <person name="Jumina J."/>
        </authorList>
    </citation>
    <scope>NUCLEOTIDE SEQUENCE</scope>
    <source>
        <strain evidence="2">STKMTI.2</strain>
        <plasmid evidence="2">unnamed5</plasmid>
    </source>
</reference>
<dbReference type="AlphaFoldDB" id="A0A975HMT3"/>
<dbReference type="InterPro" id="IPR024884">
    <property type="entry name" value="NAPE-PLD"/>
</dbReference>
<geneLocation type="plasmid" evidence="2 3">
    <name>unnamed5</name>
</geneLocation>
<dbReference type="GO" id="GO:0070290">
    <property type="term" value="F:N-acylphosphatidylethanolamine-specific phospholipase D activity"/>
    <property type="evidence" value="ECO:0007669"/>
    <property type="project" value="InterPro"/>
</dbReference>
<dbReference type="EMBL" id="CP072135">
    <property type="protein sequence ID" value="QTH73419.1"/>
    <property type="molecule type" value="Genomic_DNA"/>
</dbReference>
<accession>A0A975HMT3</accession>
<dbReference type="Pfam" id="PF12706">
    <property type="entry name" value="Lactamase_B_2"/>
    <property type="match status" value="1"/>
</dbReference>
<evidence type="ECO:0000313" key="3">
    <source>
        <dbReference type="Proteomes" id="UP000664904"/>
    </source>
</evidence>
<protein>
    <submittedName>
        <fullName evidence="2">MBL fold metallo-hydrolase</fullName>
    </submittedName>
</protein>
<keyword evidence="3" id="KW-1185">Reference proteome</keyword>
<dbReference type="GO" id="GO:0005737">
    <property type="term" value="C:cytoplasm"/>
    <property type="evidence" value="ECO:0007669"/>
    <property type="project" value="TreeGrafter"/>
</dbReference>
<dbReference type="Proteomes" id="UP000664904">
    <property type="component" value="Plasmid unnamed5"/>
</dbReference>
<gene>
    <name evidence="2" type="ORF">J5O05_18115</name>
</gene>
<dbReference type="KEGG" id="pxi:J5O05_18115"/>
<dbReference type="Gene3D" id="3.60.15.10">
    <property type="entry name" value="Ribonuclease Z/Hydroxyacylglutathione hydrolase-like"/>
    <property type="match status" value="1"/>
</dbReference>
<dbReference type="PANTHER" id="PTHR15032">
    <property type="entry name" value="N-ACYL-PHOSPHATIDYLETHANOLAMINE-HYDROLYZING PHOSPHOLIPASE D"/>
    <property type="match status" value="1"/>
</dbReference>
<dbReference type="InterPro" id="IPR001279">
    <property type="entry name" value="Metallo-B-lactamas"/>
</dbReference>
<sequence>MINNLNAQIDESTLTSQHHENGKFINETPTAPTTLAKTLKIMWRYIRENRIDTEPNQALPMKVVSRDLLDGLSNSEIHVIKLGHSSFILKVLGEYWLLDPVFSDRASPFSFIGPKRFQPTPISIANLPPIDRVLISHNHYDHLDKNAIIALKEKVKHFYVPMGVEGDLKRFGVDENNISSFDWWQSTSLGNSMVTFTPTQHFSGRGLSDANTTLWGSWVIEANGQKLFFSGDSGYFNGFKEIGDRFGPFDLTLIETGAYDKDWHDIHMTPEESVQAHLDLRGQVMMPIHNGTFDLAFHAWYEPLNRVSAAAAQEHVALCTPIVGETVTLGKAYPTTPWWK</sequence>
<dbReference type="PANTHER" id="PTHR15032:SF4">
    <property type="entry name" value="N-ACYL-PHOSPHATIDYLETHANOLAMINE-HYDROLYZING PHOSPHOLIPASE D"/>
    <property type="match status" value="1"/>
</dbReference>
<dbReference type="RefSeq" id="WP_208845031.1">
    <property type="nucleotide sequence ID" value="NZ_CP072135.1"/>
</dbReference>
<dbReference type="PIRSF" id="PIRSF038896">
    <property type="entry name" value="NAPE-PLD"/>
    <property type="match status" value="1"/>
</dbReference>
<keyword evidence="2" id="KW-0614">Plasmid</keyword>
<dbReference type="GO" id="GO:0008270">
    <property type="term" value="F:zinc ion binding"/>
    <property type="evidence" value="ECO:0007669"/>
    <property type="project" value="InterPro"/>
</dbReference>
<proteinExistence type="predicted"/>
<evidence type="ECO:0000313" key="2">
    <source>
        <dbReference type="EMBL" id="QTH73419.1"/>
    </source>
</evidence>
<organism evidence="2 3">
    <name type="scientific">Pseudoalteromonas xiamenensis</name>
    <dbReference type="NCBI Taxonomy" id="882626"/>
    <lineage>
        <taxon>Bacteria</taxon>
        <taxon>Pseudomonadati</taxon>
        <taxon>Pseudomonadota</taxon>
        <taxon>Gammaproteobacteria</taxon>
        <taxon>Alteromonadales</taxon>
        <taxon>Pseudoalteromonadaceae</taxon>
        <taxon>Pseudoalteromonas</taxon>
    </lineage>
</organism>
<dbReference type="InterPro" id="IPR036866">
    <property type="entry name" value="RibonucZ/Hydroxyglut_hydro"/>
</dbReference>
<evidence type="ECO:0000259" key="1">
    <source>
        <dbReference type="Pfam" id="PF12706"/>
    </source>
</evidence>
<name>A0A975HMT3_9GAMM</name>
<feature type="domain" description="Metallo-beta-lactamase" evidence="1">
    <location>
        <begin position="97"/>
        <end position="289"/>
    </location>
</feature>
<dbReference type="SUPFAM" id="SSF56281">
    <property type="entry name" value="Metallo-hydrolase/oxidoreductase"/>
    <property type="match status" value="1"/>
</dbReference>